<dbReference type="Proteomes" id="UP000887013">
    <property type="component" value="Unassembled WGS sequence"/>
</dbReference>
<gene>
    <name evidence="1" type="ORF">NPIL_201641</name>
</gene>
<reference evidence="1" key="1">
    <citation type="submission" date="2020-08" db="EMBL/GenBank/DDBJ databases">
        <title>Multicomponent nature underlies the extraordinary mechanical properties of spider dragline silk.</title>
        <authorList>
            <person name="Kono N."/>
            <person name="Nakamura H."/>
            <person name="Mori M."/>
            <person name="Yoshida Y."/>
            <person name="Ohtoshi R."/>
            <person name="Malay A.D."/>
            <person name="Moran D.A.P."/>
            <person name="Tomita M."/>
            <person name="Numata K."/>
            <person name="Arakawa K."/>
        </authorList>
    </citation>
    <scope>NUCLEOTIDE SEQUENCE</scope>
</reference>
<evidence type="ECO:0000313" key="2">
    <source>
        <dbReference type="Proteomes" id="UP000887013"/>
    </source>
</evidence>
<organism evidence="1 2">
    <name type="scientific">Nephila pilipes</name>
    <name type="common">Giant wood spider</name>
    <name type="synonym">Nephila maculata</name>
    <dbReference type="NCBI Taxonomy" id="299642"/>
    <lineage>
        <taxon>Eukaryota</taxon>
        <taxon>Metazoa</taxon>
        <taxon>Ecdysozoa</taxon>
        <taxon>Arthropoda</taxon>
        <taxon>Chelicerata</taxon>
        <taxon>Arachnida</taxon>
        <taxon>Araneae</taxon>
        <taxon>Araneomorphae</taxon>
        <taxon>Entelegynae</taxon>
        <taxon>Araneoidea</taxon>
        <taxon>Nephilidae</taxon>
        <taxon>Nephila</taxon>
    </lineage>
</organism>
<name>A0A8X6KC30_NEPPI</name>
<proteinExistence type="predicted"/>
<dbReference type="EMBL" id="BMAW01089220">
    <property type="protein sequence ID" value="GFS38676.1"/>
    <property type="molecule type" value="Genomic_DNA"/>
</dbReference>
<evidence type="ECO:0000313" key="1">
    <source>
        <dbReference type="EMBL" id="GFS38676.1"/>
    </source>
</evidence>
<accession>A0A8X6KC30</accession>
<keyword evidence="2" id="KW-1185">Reference proteome</keyword>
<comment type="caution">
    <text evidence="1">The sequence shown here is derived from an EMBL/GenBank/DDBJ whole genome shotgun (WGS) entry which is preliminary data.</text>
</comment>
<sequence length="92" mass="11003">MKNDSTQRRFNNPPPLPNDFIFAFEERQKWDGDTGKQTSSRNRFVRNECIRTVWNGEMRMLNGSRKSAAEIRIIAIVIELISRYIRLYFAYR</sequence>
<protein>
    <submittedName>
        <fullName evidence="1">Uncharacterized protein</fullName>
    </submittedName>
</protein>
<dbReference type="AlphaFoldDB" id="A0A8X6KC30"/>